<keyword evidence="1 2" id="KW-0238">DNA-binding</keyword>
<accession>A0A2M7TZ81</accession>
<dbReference type="Pfam" id="PF00486">
    <property type="entry name" value="Trans_reg_C"/>
    <property type="match status" value="1"/>
</dbReference>
<evidence type="ECO:0000313" key="5">
    <source>
        <dbReference type="Proteomes" id="UP000228503"/>
    </source>
</evidence>
<feature type="DNA-binding region" description="OmpR/PhoB-type" evidence="2">
    <location>
        <begin position="231"/>
        <end position="332"/>
    </location>
</feature>
<dbReference type="SUPFAM" id="SSF46894">
    <property type="entry name" value="C-terminal effector domain of the bipartite response regulators"/>
    <property type="match status" value="1"/>
</dbReference>
<dbReference type="GO" id="GO:0006355">
    <property type="term" value="P:regulation of DNA-templated transcription"/>
    <property type="evidence" value="ECO:0007669"/>
    <property type="project" value="InterPro"/>
</dbReference>
<dbReference type="PROSITE" id="PS51755">
    <property type="entry name" value="OMPR_PHOB"/>
    <property type="match status" value="1"/>
</dbReference>
<dbReference type="InterPro" id="IPR036388">
    <property type="entry name" value="WH-like_DNA-bd_sf"/>
</dbReference>
<dbReference type="InterPro" id="IPR016032">
    <property type="entry name" value="Sig_transdc_resp-reg_C-effctor"/>
</dbReference>
<gene>
    <name evidence="4" type="ORF">COY16_02740</name>
</gene>
<evidence type="ECO:0000313" key="4">
    <source>
        <dbReference type="EMBL" id="PIZ63126.1"/>
    </source>
</evidence>
<feature type="domain" description="OmpR/PhoB-type" evidence="3">
    <location>
        <begin position="231"/>
        <end position="332"/>
    </location>
</feature>
<dbReference type="Gene3D" id="1.10.10.10">
    <property type="entry name" value="Winged helix-like DNA-binding domain superfamily/Winged helix DNA-binding domain"/>
    <property type="match status" value="1"/>
</dbReference>
<reference evidence="5" key="1">
    <citation type="submission" date="2017-09" db="EMBL/GenBank/DDBJ databases">
        <title>Depth-based differentiation of microbial function through sediment-hosted aquifers and enrichment of novel symbionts in the deep terrestrial subsurface.</title>
        <authorList>
            <person name="Probst A.J."/>
            <person name="Ladd B."/>
            <person name="Jarett J.K."/>
            <person name="Geller-Mcgrath D.E."/>
            <person name="Sieber C.M.K."/>
            <person name="Emerson J.B."/>
            <person name="Anantharaman K."/>
            <person name="Thomas B.C."/>
            <person name="Malmstrom R."/>
            <person name="Stieglmeier M."/>
            <person name="Klingl A."/>
            <person name="Woyke T."/>
            <person name="Ryan C.M."/>
            <person name="Banfield J.F."/>
        </authorList>
    </citation>
    <scope>NUCLEOTIDE SEQUENCE [LARGE SCALE GENOMIC DNA]</scope>
</reference>
<dbReference type="InterPro" id="IPR001867">
    <property type="entry name" value="OmpR/PhoB-type_DNA-bd"/>
</dbReference>
<organism evidence="4 5">
    <name type="scientific">Candidatus Roizmanbacteria bacterium CG_4_10_14_0_2_um_filter_39_13</name>
    <dbReference type="NCBI Taxonomy" id="1974825"/>
    <lineage>
        <taxon>Bacteria</taxon>
        <taxon>Candidatus Roizmaniibacteriota</taxon>
    </lineage>
</organism>
<evidence type="ECO:0000256" key="1">
    <source>
        <dbReference type="ARBA" id="ARBA00023125"/>
    </source>
</evidence>
<evidence type="ECO:0000256" key="2">
    <source>
        <dbReference type="PROSITE-ProRule" id="PRU01091"/>
    </source>
</evidence>
<proteinExistence type="predicted"/>
<dbReference type="GO" id="GO:0003677">
    <property type="term" value="F:DNA binding"/>
    <property type="evidence" value="ECO:0007669"/>
    <property type="project" value="UniProtKB-UniRule"/>
</dbReference>
<dbReference type="SMART" id="SM00862">
    <property type="entry name" value="Trans_reg_C"/>
    <property type="match status" value="1"/>
</dbReference>
<dbReference type="CDD" id="cd00383">
    <property type="entry name" value="trans_reg_C"/>
    <property type="match status" value="1"/>
</dbReference>
<dbReference type="GO" id="GO:0000160">
    <property type="term" value="P:phosphorelay signal transduction system"/>
    <property type="evidence" value="ECO:0007669"/>
    <property type="project" value="InterPro"/>
</dbReference>
<evidence type="ECO:0000259" key="3">
    <source>
        <dbReference type="PROSITE" id="PS51755"/>
    </source>
</evidence>
<dbReference type="AlphaFoldDB" id="A0A2M7TZ81"/>
<dbReference type="Proteomes" id="UP000228503">
    <property type="component" value="Unassembled WGS sequence"/>
</dbReference>
<comment type="caution">
    <text evidence="4">The sequence shown here is derived from an EMBL/GenBank/DDBJ whole genome shotgun (WGS) entry which is preliminary data.</text>
</comment>
<sequence>METEIRRIYITFVKIYRSYFRLRDIPVVYSPATEQKKNTVIIPKIDLEEMNRMRPLFEHKTEPYRFEVPNKVIQEKLMNIYQPFHNSVFPDAPIINEWSRHGKLILKTIDEIIPQKLKKIKTIVIFLTHFGTRASFELCKPNDTKITIYLRTDAQMYDLVFSILSSLLRHDLLKRHHNTWEEAQLLADWFISDTKLATVFKEIGCDDYKTLLSNIRVGYGREISQESKKIYEALEIGRVETGFFLLNGEVLYKGKMISGLSFGENRILTALIENKEGVLTYEVIGDLVLQKEEKFSLYSISKRVQRLRDKLEEMGIGKHHIQTVRGVGFRMK</sequence>
<name>A0A2M7TZ81_9BACT</name>
<protein>
    <recommendedName>
        <fullName evidence="3">OmpR/PhoB-type domain-containing protein</fullName>
    </recommendedName>
</protein>
<dbReference type="EMBL" id="PFOB01000031">
    <property type="protein sequence ID" value="PIZ63126.1"/>
    <property type="molecule type" value="Genomic_DNA"/>
</dbReference>